<reference evidence="3" key="1">
    <citation type="submission" date="2017-08" db="EMBL/GenBank/DDBJ databases">
        <authorList>
            <person name="Imhoff J.F."/>
            <person name="Rahn T."/>
            <person name="Kuenzel S."/>
            <person name="Neulinger S.C."/>
        </authorList>
    </citation>
    <scope>NUCLEOTIDE SEQUENCE</scope>
    <source>
        <strain evidence="3">DSM 9154</strain>
    </source>
</reference>
<dbReference type="PANTHER" id="PTHR30441">
    <property type="entry name" value="DUF748 DOMAIN-CONTAINING PROTEIN"/>
    <property type="match status" value="1"/>
</dbReference>
<comment type="caution">
    <text evidence="3">The sequence shown here is derived from an EMBL/GenBank/DDBJ whole genome shotgun (WGS) entry which is preliminary data.</text>
</comment>
<feature type="domain" description="AsmA" evidence="2">
    <location>
        <begin position="4"/>
        <end position="173"/>
    </location>
</feature>
<dbReference type="GO" id="GO:0005886">
    <property type="term" value="C:plasma membrane"/>
    <property type="evidence" value="ECO:0007669"/>
    <property type="project" value="TreeGrafter"/>
</dbReference>
<dbReference type="InterPro" id="IPR052894">
    <property type="entry name" value="AsmA-related"/>
</dbReference>
<reference evidence="3" key="2">
    <citation type="journal article" date="2020" name="Microorganisms">
        <title>Osmotic Adaptation and Compatible Solute Biosynthesis of Phototrophic Bacteria as Revealed from Genome Analyses.</title>
        <authorList>
            <person name="Imhoff J.F."/>
            <person name="Rahn T."/>
            <person name="Kunzel S."/>
            <person name="Keller A."/>
            <person name="Neulinger S.C."/>
        </authorList>
    </citation>
    <scope>NUCLEOTIDE SEQUENCE</scope>
    <source>
        <strain evidence="3">DSM 9154</strain>
    </source>
</reference>
<protein>
    <submittedName>
        <fullName evidence="3">AsmA family protein</fullName>
    </submittedName>
</protein>
<sequence>MKRLKWIAGSLVVLIVAVLVAGYVALASLDLESYRGELEQRAETALGRELKLTGAMSLSMGLSPGVQIDGVEIANTDWGSRPQMVTVERFEVEIGLLTLLTGELQIRRLVLIEPDILLEVGPDGQGNWAFGETGAQQDAASSQEATQVPDIASVRIEDGTVRYQEQRTGLQLTWNLATASLETAGDGLSVRAEGSYQSVPFQADGTLGALSTLMAGKGRYPFDLKVTTEDAEIALAGALDQSGQDVTSDAEVQARTNSLANLTALSGLPDLELPDIGPASLQSRVRKTDSGYRLSGLNVGLGESDLAGEATLDVSGDRMRVTADLTSSTLDLRPFTAGVESTGGGSNPDRVFPDTPLPFDLLRRADADLTLKVGVVKLSNDFDAQELRLSARARDGRLELAPLQAKLADGAADLSATLDARASPPELSLDLDIAKLDYGRVLRDLKISDGVDGKVDVRADLTGRGETPHAIAGSLNGGLEIVGDKGRFDNALLDTTGAGLRDLLAVWREQDQDMNLNCAVARFGAEDGVLNSRALLADTQSVSFGGTGDIDLGEERIDLRVTPKAKQTSLMSLAVPVRVSGPLLDPSVGPDPLGAAKATAFVVGAAVNPLAALGALVVSSEFQDENPCVAALAKARQGGTGEAEEGNGGVGGFLENMGESLDDALGGGANGDTDSGSDGNRFLNRQNDR</sequence>
<keyword evidence="4" id="KW-1185">Reference proteome</keyword>
<evidence type="ECO:0000313" key="3">
    <source>
        <dbReference type="EMBL" id="MBK1698478.1"/>
    </source>
</evidence>
<organism evidence="3 4">
    <name type="scientific">Rhodovibrio salinarum</name>
    <dbReference type="NCBI Taxonomy" id="1087"/>
    <lineage>
        <taxon>Bacteria</taxon>
        <taxon>Pseudomonadati</taxon>
        <taxon>Pseudomonadota</taxon>
        <taxon>Alphaproteobacteria</taxon>
        <taxon>Rhodospirillales</taxon>
        <taxon>Rhodovibrionaceae</taxon>
        <taxon>Rhodovibrio</taxon>
    </lineage>
</organism>
<evidence type="ECO:0000313" key="4">
    <source>
        <dbReference type="Proteomes" id="UP000778970"/>
    </source>
</evidence>
<gene>
    <name evidence="3" type="ORF">CKO21_14615</name>
</gene>
<dbReference type="InterPro" id="IPR007844">
    <property type="entry name" value="AsmA"/>
</dbReference>
<evidence type="ECO:0000256" key="1">
    <source>
        <dbReference type="SAM" id="MobiDB-lite"/>
    </source>
</evidence>
<feature type="domain" description="AsmA" evidence="2">
    <location>
        <begin position="351"/>
        <end position="533"/>
    </location>
</feature>
<name>A0A934QKA7_9PROT</name>
<dbReference type="AlphaFoldDB" id="A0A934QKA7"/>
<dbReference type="Pfam" id="PF05170">
    <property type="entry name" value="AsmA"/>
    <property type="match status" value="2"/>
</dbReference>
<proteinExistence type="predicted"/>
<dbReference type="RefSeq" id="WP_027289492.1">
    <property type="nucleotide sequence ID" value="NZ_NRRE01000028.1"/>
</dbReference>
<accession>A0A934QKA7</accession>
<dbReference type="Proteomes" id="UP000778970">
    <property type="component" value="Unassembled WGS sequence"/>
</dbReference>
<dbReference type="PANTHER" id="PTHR30441:SF4">
    <property type="entry name" value="PROTEIN ASMA"/>
    <property type="match status" value="1"/>
</dbReference>
<dbReference type="GO" id="GO:0090313">
    <property type="term" value="P:regulation of protein targeting to membrane"/>
    <property type="evidence" value="ECO:0007669"/>
    <property type="project" value="TreeGrafter"/>
</dbReference>
<feature type="region of interest" description="Disordered" evidence="1">
    <location>
        <begin position="637"/>
        <end position="689"/>
    </location>
</feature>
<dbReference type="EMBL" id="NRRE01000028">
    <property type="protein sequence ID" value="MBK1698478.1"/>
    <property type="molecule type" value="Genomic_DNA"/>
</dbReference>
<evidence type="ECO:0000259" key="2">
    <source>
        <dbReference type="Pfam" id="PF05170"/>
    </source>
</evidence>
<feature type="compositionally biased region" description="Gly residues" evidence="1">
    <location>
        <begin position="638"/>
        <end position="652"/>
    </location>
</feature>